<protein>
    <submittedName>
        <fullName evidence="1">Uncharacterized protein</fullName>
    </submittedName>
</protein>
<proteinExistence type="predicted"/>
<reference evidence="1" key="2">
    <citation type="journal article" date="2015" name="Fish Shellfish Immunol.">
        <title>Early steps in the European eel (Anguilla anguilla)-Vibrio vulnificus interaction in the gills: Role of the RtxA13 toxin.</title>
        <authorList>
            <person name="Callol A."/>
            <person name="Pajuelo D."/>
            <person name="Ebbesson L."/>
            <person name="Teles M."/>
            <person name="MacKenzie S."/>
            <person name="Amaro C."/>
        </authorList>
    </citation>
    <scope>NUCLEOTIDE SEQUENCE</scope>
</reference>
<reference evidence="1" key="1">
    <citation type="submission" date="2014-11" db="EMBL/GenBank/DDBJ databases">
        <authorList>
            <person name="Amaro Gonzalez C."/>
        </authorList>
    </citation>
    <scope>NUCLEOTIDE SEQUENCE</scope>
</reference>
<dbReference type="AlphaFoldDB" id="A0A0E9WIM2"/>
<accession>A0A0E9WIM2</accession>
<dbReference type="EMBL" id="GBXM01018353">
    <property type="protein sequence ID" value="JAH90224.1"/>
    <property type="molecule type" value="Transcribed_RNA"/>
</dbReference>
<evidence type="ECO:0000313" key="1">
    <source>
        <dbReference type="EMBL" id="JAH90224.1"/>
    </source>
</evidence>
<name>A0A0E9WIM2_ANGAN</name>
<sequence>MFCAPLPPLSHCHAYLVVRLGCTGRILYKTSLRNSFFKLITGLHTRDACRTYCLSLCCW</sequence>
<organism evidence="1">
    <name type="scientific">Anguilla anguilla</name>
    <name type="common">European freshwater eel</name>
    <name type="synonym">Muraena anguilla</name>
    <dbReference type="NCBI Taxonomy" id="7936"/>
    <lineage>
        <taxon>Eukaryota</taxon>
        <taxon>Metazoa</taxon>
        <taxon>Chordata</taxon>
        <taxon>Craniata</taxon>
        <taxon>Vertebrata</taxon>
        <taxon>Euteleostomi</taxon>
        <taxon>Actinopterygii</taxon>
        <taxon>Neopterygii</taxon>
        <taxon>Teleostei</taxon>
        <taxon>Anguilliformes</taxon>
        <taxon>Anguillidae</taxon>
        <taxon>Anguilla</taxon>
    </lineage>
</organism>